<dbReference type="InterPro" id="IPR036259">
    <property type="entry name" value="MFS_trans_sf"/>
</dbReference>
<dbReference type="RefSeq" id="WP_307682812.1">
    <property type="nucleotide sequence ID" value="NZ_JAUSQX010000001.1"/>
</dbReference>
<dbReference type="Pfam" id="PF13189">
    <property type="entry name" value="Cytidylate_kin2"/>
    <property type="match status" value="1"/>
</dbReference>
<comment type="caution">
    <text evidence="3">The sequence shown here is derived from an EMBL/GenBank/DDBJ whole genome shotgun (WGS) entry which is preliminary data.</text>
</comment>
<sequence>MSIQTGKVATTRLSNGQVLSYALGDVANNLTFMMTSMFLVVYMTDIAGVSAGVAGAIYGVTKIWAGVTDLTAGQTVDRFDTRWGRLRPWILFGSAPLAIMFVALFSVPSGLNATMAIVWILLFDAAYQLMYSFVNIPYGSLSAALTQDPVDRSRLSGARSITSSLSSVLLAFVVAPQFQDTTADNIRLKFTLTTLALGVVAVILYLICFKNTKEVVERPQAKVTLKGTLRTVAQNRPLLILCLGAFFLLAGMFTMSAVAMFYAREVLGNAGWFAFLQLAQTLGGIIMASLVPTVTVRLGKRLGYVSAGVVTIIAFLLIFFAPAGSLPVALLAWFLYGIGIGGTNALMFSMQADTVDYGEWKTGNRSEGGSYSILSFIRKVGQGVGGWAGAALIGAFGYNAEIATQSDQAIQGIRIATGGLPAALTFLAILVMLRYPLGLEEHTKIVRELNERRTQKAVTDMTGVGRDDVKVATVGDGRTTRLRKKGEPAPPIVTVFGLSGAGASAIGPMLARKLGVPYIGQRFSSEELALVDKETLVSDSAFDRWLRTVDYSGTQDATMAMAYDEAQNFHVASENTRTVLSEVEHGGVVLGRNGAFVLHHAVGAIHVRLIAPKAKRIERVMHRTGLNMSDATAQLEAEDRMRAEMSRHLYQWDPNNDNYYDLVINTGSITYEQVVETIVDMYRSKYPLNEPDPTVDTGEIPLPPYAKPDAREGSEEDVLK</sequence>
<dbReference type="EMBL" id="JAUSQX010000001">
    <property type="protein sequence ID" value="MDP9806600.1"/>
    <property type="molecule type" value="Genomic_DNA"/>
</dbReference>
<feature type="transmembrane region" description="Helical" evidence="2">
    <location>
        <begin position="190"/>
        <end position="209"/>
    </location>
</feature>
<dbReference type="Pfam" id="PF13347">
    <property type="entry name" value="MFS_2"/>
    <property type="match status" value="1"/>
</dbReference>
<keyword evidence="2" id="KW-0812">Transmembrane</keyword>
<name>A0ABT9NGR1_9ACTO</name>
<proteinExistence type="predicted"/>
<feature type="transmembrane region" description="Helical" evidence="2">
    <location>
        <begin position="415"/>
        <end position="437"/>
    </location>
</feature>
<feature type="compositionally biased region" description="Basic and acidic residues" evidence="1">
    <location>
        <begin position="708"/>
        <end position="720"/>
    </location>
</feature>
<dbReference type="SUPFAM" id="SSF52540">
    <property type="entry name" value="P-loop containing nucleoside triphosphate hydrolases"/>
    <property type="match status" value="1"/>
</dbReference>
<reference evidence="3 4" key="1">
    <citation type="submission" date="2023-07" db="EMBL/GenBank/DDBJ databases">
        <title>Sequencing the genomes of 1000 actinobacteria strains.</title>
        <authorList>
            <person name="Klenk H.-P."/>
        </authorList>
    </citation>
    <scope>NUCLEOTIDE SEQUENCE [LARGE SCALE GENOMIC DNA]</scope>
    <source>
        <strain evidence="3 4">DSM 17163</strain>
    </source>
</reference>
<evidence type="ECO:0000256" key="2">
    <source>
        <dbReference type="SAM" id="Phobius"/>
    </source>
</evidence>
<organism evidence="3 4">
    <name type="scientific">Trueperella bonasi</name>
    <dbReference type="NCBI Taxonomy" id="312286"/>
    <lineage>
        <taxon>Bacteria</taxon>
        <taxon>Bacillati</taxon>
        <taxon>Actinomycetota</taxon>
        <taxon>Actinomycetes</taxon>
        <taxon>Actinomycetales</taxon>
        <taxon>Actinomycetaceae</taxon>
        <taxon>Trueperella</taxon>
    </lineage>
</organism>
<feature type="transmembrane region" description="Helical" evidence="2">
    <location>
        <begin position="113"/>
        <end position="136"/>
    </location>
</feature>
<dbReference type="PANTHER" id="PTHR11328:SF39">
    <property type="entry name" value="2,3-DIHYDROXYPROPANE-1-SULFONATE EXPORTER-RELATED"/>
    <property type="match status" value="1"/>
</dbReference>
<dbReference type="InterPro" id="IPR039672">
    <property type="entry name" value="MFS_2"/>
</dbReference>
<dbReference type="InterPro" id="IPR001927">
    <property type="entry name" value="Na/Gal_symport"/>
</dbReference>
<dbReference type="SUPFAM" id="SSF103473">
    <property type="entry name" value="MFS general substrate transporter"/>
    <property type="match status" value="1"/>
</dbReference>
<dbReference type="PANTHER" id="PTHR11328">
    <property type="entry name" value="MAJOR FACILITATOR SUPERFAMILY DOMAIN-CONTAINING PROTEIN"/>
    <property type="match status" value="1"/>
</dbReference>
<feature type="transmembrane region" description="Helical" evidence="2">
    <location>
        <begin position="238"/>
        <end position="263"/>
    </location>
</feature>
<protein>
    <submittedName>
        <fullName evidence="3">Sugar (Glycoside-pentoside-hexuronide) transporter</fullName>
    </submittedName>
</protein>
<dbReference type="CDD" id="cd17332">
    <property type="entry name" value="MFS_MelB_like"/>
    <property type="match status" value="1"/>
</dbReference>
<evidence type="ECO:0000256" key="1">
    <source>
        <dbReference type="SAM" id="MobiDB-lite"/>
    </source>
</evidence>
<dbReference type="Proteomes" id="UP001243212">
    <property type="component" value="Unassembled WGS sequence"/>
</dbReference>
<feature type="transmembrane region" description="Helical" evidence="2">
    <location>
        <begin position="328"/>
        <end position="348"/>
    </location>
</feature>
<dbReference type="Gene3D" id="1.20.1250.20">
    <property type="entry name" value="MFS general substrate transporter like domains"/>
    <property type="match status" value="2"/>
</dbReference>
<evidence type="ECO:0000313" key="3">
    <source>
        <dbReference type="EMBL" id="MDP9806600.1"/>
    </source>
</evidence>
<feature type="region of interest" description="Disordered" evidence="1">
    <location>
        <begin position="689"/>
        <end position="720"/>
    </location>
</feature>
<dbReference type="NCBIfam" id="TIGR00792">
    <property type="entry name" value="gph"/>
    <property type="match status" value="1"/>
</dbReference>
<keyword evidence="4" id="KW-1185">Reference proteome</keyword>
<keyword evidence="2" id="KW-0472">Membrane</keyword>
<gene>
    <name evidence="3" type="ORF">J2S70_001182</name>
</gene>
<dbReference type="InterPro" id="IPR027417">
    <property type="entry name" value="P-loop_NTPase"/>
</dbReference>
<evidence type="ECO:0000313" key="4">
    <source>
        <dbReference type="Proteomes" id="UP001243212"/>
    </source>
</evidence>
<feature type="transmembrane region" description="Helical" evidence="2">
    <location>
        <begin position="302"/>
        <end position="322"/>
    </location>
</feature>
<accession>A0ABT9NGR1</accession>
<dbReference type="Gene3D" id="3.40.50.300">
    <property type="entry name" value="P-loop containing nucleotide triphosphate hydrolases"/>
    <property type="match status" value="1"/>
</dbReference>
<feature type="transmembrane region" description="Helical" evidence="2">
    <location>
        <begin position="157"/>
        <end position="178"/>
    </location>
</feature>
<feature type="transmembrane region" description="Helical" evidence="2">
    <location>
        <begin position="88"/>
        <end position="107"/>
    </location>
</feature>
<feature type="transmembrane region" description="Helical" evidence="2">
    <location>
        <begin position="39"/>
        <end position="60"/>
    </location>
</feature>
<feature type="transmembrane region" description="Helical" evidence="2">
    <location>
        <begin position="269"/>
        <end position="290"/>
    </location>
</feature>
<keyword evidence="2" id="KW-1133">Transmembrane helix</keyword>